<protein>
    <submittedName>
        <fullName evidence="8">Pimeloyl-ACP methyl ester carboxylesterase</fullName>
    </submittedName>
</protein>
<evidence type="ECO:0000256" key="5">
    <source>
        <dbReference type="SAM" id="SignalP"/>
    </source>
</evidence>
<reference evidence="8 9" key="1">
    <citation type="submission" date="2020-07" db="EMBL/GenBank/DDBJ databases">
        <title>Sequencing the genomes of 1000 actinobacteria strains.</title>
        <authorList>
            <person name="Klenk H.-P."/>
        </authorList>
    </citation>
    <scope>NUCLEOTIDE SEQUENCE [LARGE SCALE GENOMIC DNA]</scope>
    <source>
        <strain evidence="8 9">DSM 45927</strain>
    </source>
</reference>
<gene>
    <name evidence="8" type="ORF">HNR12_004406</name>
</gene>
<dbReference type="InterPro" id="IPR029058">
    <property type="entry name" value="AB_hydrolase_fold"/>
</dbReference>
<evidence type="ECO:0000313" key="9">
    <source>
        <dbReference type="Proteomes" id="UP000575985"/>
    </source>
</evidence>
<dbReference type="Gene3D" id="3.40.50.1820">
    <property type="entry name" value="alpha/beta hydrolase"/>
    <property type="match status" value="1"/>
</dbReference>
<dbReference type="PANTHER" id="PTHR43248">
    <property type="entry name" value="2-SUCCINYL-6-HYDROXY-2,4-CYCLOHEXADIENE-1-CARBOXYLATE SYNTHASE"/>
    <property type="match status" value="1"/>
</dbReference>
<proteinExistence type="inferred from homology"/>
<feature type="domain" description="AB hydrolase-1" evidence="6">
    <location>
        <begin position="86"/>
        <end position="263"/>
    </location>
</feature>
<evidence type="ECO:0000256" key="3">
    <source>
        <dbReference type="ARBA" id="ARBA00022801"/>
    </source>
</evidence>
<accession>A0A853BQY1</accession>
<comment type="caution">
    <text evidence="8">The sequence shown here is derived from an EMBL/GenBank/DDBJ whole genome shotgun (WGS) entry which is preliminary data.</text>
</comment>
<dbReference type="InterPro" id="IPR051601">
    <property type="entry name" value="Serine_prot/Carboxylest_S33"/>
</dbReference>
<dbReference type="Pfam" id="PF08386">
    <property type="entry name" value="Abhydrolase_4"/>
    <property type="match status" value="1"/>
</dbReference>
<sequence>MARGWWGRAAAGAAVLMAVSGTAADADPAAAAPALEWAACEDIEAIEDGGPLSCATLAVPLDRAAGAGTAHLALSRVPAREERTGTLVVNPGGPGSPGRIWASYTAARLPDRVRDHYDVVGFDPRGTGASTPAVACDPGYFDPVRPDTWPGSAAETDVLVGRAADYAAACADNSSAALLENMTTRDSAADIEAIRAALGVERIDYLGYSYGTLLGGAYATLHPDRVRRLVLDSVVHPGRPWYASNLRQSRALDAAAGNFFAWTARHDDVYGLGATGEAVADRYYAARAALAEKPAEDVVGPTELENAYLTAAYSSASWPRLARALADYAVGGDTAGLAAVHERYGENAESDPVYGAYLATQCTDSRWPRNTDTWLTDGREAHAEAPFQGWNNIWYNMPCASWPAGHEPWFHVDGTGVADALLIQAEHDGPTPLEGAYAMRERFPGGRLVLEEDGVSHGVALGGNDCVDDVFAAYLLEGTLPPAGGDPRSPDLTCPASPEPEPAAEGEGAAGEGAEAAAAEPAAQDPPRTPQAAPRA</sequence>
<dbReference type="GO" id="GO:0016787">
    <property type="term" value="F:hydrolase activity"/>
    <property type="evidence" value="ECO:0007669"/>
    <property type="project" value="UniProtKB-KW"/>
</dbReference>
<evidence type="ECO:0000256" key="1">
    <source>
        <dbReference type="ARBA" id="ARBA00010088"/>
    </source>
</evidence>
<feature type="signal peptide" evidence="5">
    <location>
        <begin position="1"/>
        <end position="25"/>
    </location>
</feature>
<evidence type="ECO:0000259" key="7">
    <source>
        <dbReference type="Pfam" id="PF08386"/>
    </source>
</evidence>
<organism evidence="8 9">
    <name type="scientific">Streptomonospora nanhaiensis</name>
    <dbReference type="NCBI Taxonomy" id="1323731"/>
    <lineage>
        <taxon>Bacteria</taxon>
        <taxon>Bacillati</taxon>
        <taxon>Actinomycetota</taxon>
        <taxon>Actinomycetes</taxon>
        <taxon>Streptosporangiales</taxon>
        <taxon>Nocardiopsidaceae</taxon>
        <taxon>Streptomonospora</taxon>
    </lineage>
</organism>
<dbReference type="Pfam" id="PF00561">
    <property type="entry name" value="Abhydrolase_1"/>
    <property type="match status" value="1"/>
</dbReference>
<evidence type="ECO:0000313" key="8">
    <source>
        <dbReference type="EMBL" id="NYI98129.1"/>
    </source>
</evidence>
<feature type="chain" id="PRO_5039379556" evidence="5">
    <location>
        <begin position="26"/>
        <end position="536"/>
    </location>
</feature>
<keyword evidence="3" id="KW-0378">Hydrolase</keyword>
<keyword evidence="2 5" id="KW-0732">Signal</keyword>
<evidence type="ECO:0000259" key="6">
    <source>
        <dbReference type="Pfam" id="PF00561"/>
    </source>
</evidence>
<dbReference type="RefSeq" id="WP_372451124.1">
    <property type="nucleotide sequence ID" value="NZ_JACCFO010000001.1"/>
</dbReference>
<dbReference type="AlphaFoldDB" id="A0A853BQY1"/>
<feature type="domain" description="Peptidase S33 tripeptidyl aminopeptidase-like C-terminal" evidence="7">
    <location>
        <begin position="387"/>
        <end position="484"/>
    </location>
</feature>
<dbReference type="Proteomes" id="UP000575985">
    <property type="component" value="Unassembled WGS sequence"/>
</dbReference>
<feature type="region of interest" description="Disordered" evidence="4">
    <location>
        <begin position="482"/>
        <end position="536"/>
    </location>
</feature>
<feature type="compositionally biased region" description="Low complexity" evidence="4">
    <location>
        <begin position="503"/>
        <end position="523"/>
    </location>
</feature>
<dbReference type="PANTHER" id="PTHR43248:SF29">
    <property type="entry name" value="TRIPEPTIDYL AMINOPEPTIDASE"/>
    <property type="match status" value="1"/>
</dbReference>
<evidence type="ECO:0000256" key="4">
    <source>
        <dbReference type="SAM" id="MobiDB-lite"/>
    </source>
</evidence>
<comment type="similarity">
    <text evidence="1">Belongs to the peptidase S33 family.</text>
</comment>
<name>A0A853BQY1_9ACTN</name>
<dbReference type="SUPFAM" id="SSF53474">
    <property type="entry name" value="alpha/beta-Hydrolases"/>
    <property type="match status" value="1"/>
</dbReference>
<keyword evidence="9" id="KW-1185">Reference proteome</keyword>
<evidence type="ECO:0000256" key="2">
    <source>
        <dbReference type="ARBA" id="ARBA00022729"/>
    </source>
</evidence>
<dbReference type="EMBL" id="JACCFO010000001">
    <property type="protein sequence ID" value="NYI98129.1"/>
    <property type="molecule type" value="Genomic_DNA"/>
</dbReference>
<dbReference type="InterPro" id="IPR013595">
    <property type="entry name" value="Pept_S33_TAP-like_C"/>
</dbReference>
<dbReference type="InterPro" id="IPR000073">
    <property type="entry name" value="AB_hydrolase_1"/>
</dbReference>